<dbReference type="EMBL" id="UZAJ01014430">
    <property type="protein sequence ID" value="VDO70314.1"/>
    <property type="molecule type" value="Genomic_DNA"/>
</dbReference>
<dbReference type="Proteomes" id="UP000267606">
    <property type="component" value="Unassembled WGS sequence"/>
</dbReference>
<dbReference type="WBParaSite" id="OFLC_0001065501-mRNA-1">
    <property type="protein sequence ID" value="OFLC_0001065501-mRNA-1"/>
    <property type="gene ID" value="OFLC_0001065501"/>
</dbReference>
<evidence type="ECO:0000313" key="2">
    <source>
        <dbReference type="Proteomes" id="UP000267606"/>
    </source>
</evidence>
<gene>
    <name evidence="1" type="ORF">OFLC_LOCUS10656</name>
</gene>
<reference evidence="3" key="1">
    <citation type="submission" date="2016-06" db="UniProtKB">
        <authorList>
            <consortium name="WormBaseParasite"/>
        </authorList>
    </citation>
    <scope>IDENTIFICATION</scope>
</reference>
<organism evidence="3">
    <name type="scientific">Onchocerca flexuosa</name>
    <dbReference type="NCBI Taxonomy" id="387005"/>
    <lineage>
        <taxon>Eukaryota</taxon>
        <taxon>Metazoa</taxon>
        <taxon>Ecdysozoa</taxon>
        <taxon>Nematoda</taxon>
        <taxon>Chromadorea</taxon>
        <taxon>Rhabditida</taxon>
        <taxon>Spirurina</taxon>
        <taxon>Spiruromorpha</taxon>
        <taxon>Filarioidea</taxon>
        <taxon>Onchocercidae</taxon>
        <taxon>Onchocerca</taxon>
    </lineage>
</organism>
<accession>A0A183HT43</accession>
<evidence type="ECO:0000313" key="3">
    <source>
        <dbReference type="WBParaSite" id="OFLC_0001065501-mRNA-1"/>
    </source>
</evidence>
<protein>
    <submittedName>
        <fullName evidence="3">Ovule protein</fullName>
    </submittedName>
</protein>
<sequence length="68" mass="8176">MTRSCVVDMMNNRRRSHSATRLEIRNRFAPRFSSSIRIDATKLRTQVVYMYIFQKNSKLYDIPNYNTI</sequence>
<dbReference type="AlphaFoldDB" id="A0A183HT43"/>
<keyword evidence="2" id="KW-1185">Reference proteome</keyword>
<proteinExistence type="predicted"/>
<reference evidence="1 2" key="2">
    <citation type="submission" date="2018-11" db="EMBL/GenBank/DDBJ databases">
        <authorList>
            <consortium name="Pathogen Informatics"/>
        </authorList>
    </citation>
    <scope>NUCLEOTIDE SEQUENCE [LARGE SCALE GENOMIC DNA]</scope>
</reference>
<evidence type="ECO:0000313" key="1">
    <source>
        <dbReference type="EMBL" id="VDO70314.1"/>
    </source>
</evidence>
<name>A0A183HT43_9BILA</name>